<feature type="compositionally biased region" description="Basic and acidic residues" evidence="1">
    <location>
        <begin position="120"/>
        <end position="147"/>
    </location>
</feature>
<keyword evidence="3" id="KW-1185">Reference proteome</keyword>
<dbReference type="Proteomes" id="UP001165121">
    <property type="component" value="Unassembled WGS sequence"/>
</dbReference>
<dbReference type="AlphaFoldDB" id="A0A9W6Y3A5"/>
<feature type="compositionally biased region" description="Basic residues" evidence="1">
    <location>
        <begin position="79"/>
        <end position="92"/>
    </location>
</feature>
<gene>
    <name evidence="2" type="ORF">Pfra01_002266400</name>
</gene>
<sequence>MWRLGLVIQHGQVHDDTHREEPHARELDEEAALDGSQLPQLDPRDTTRPVPVGDEHARVHLGALDQEYLVVQVRLPRAQNRRRVSSGHRRSPRAASYVGEHGHSLAEQEPEGRVVVQHGRGVEGREDRQAESPHDAEETTHVRQRAHEPRDLAVLEALLQDALLVLVVEAPREPEQHGHDVKPEEKYVRAGWVCHDDDMRCDEVSNPCVIRYGAERTATEIRDEGPGQATHVHAVGPADSERDDHRQQCRAGRGQRGECPQEAHARSASVTFQDSVPRYRYMHALIDKRKAWTCLASDAWMRTLGFHRLPSIARDFPFWNLKSPFRPLTLILDLTL</sequence>
<name>A0A9W6Y3A5_9STRA</name>
<evidence type="ECO:0000313" key="2">
    <source>
        <dbReference type="EMBL" id="GMF54356.1"/>
    </source>
</evidence>
<accession>A0A9W6Y3A5</accession>
<evidence type="ECO:0000256" key="1">
    <source>
        <dbReference type="SAM" id="MobiDB-lite"/>
    </source>
</evidence>
<comment type="caution">
    <text evidence="2">The sequence shown here is derived from an EMBL/GenBank/DDBJ whole genome shotgun (WGS) entry which is preliminary data.</text>
</comment>
<feature type="region of interest" description="Disordered" evidence="1">
    <location>
        <begin position="225"/>
        <end position="244"/>
    </location>
</feature>
<dbReference type="EMBL" id="BSXT01003485">
    <property type="protein sequence ID" value="GMF54356.1"/>
    <property type="molecule type" value="Genomic_DNA"/>
</dbReference>
<reference evidence="2" key="1">
    <citation type="submission" date="2023-04" db="EMBL/GenBank/DDBJ databases">
        <title>Phytophthora fragariaefolia NBRC 109709.</title>
        <authorList>
            <person name="Ichikawa N."/>
            <person name="Sato H."/>
            <person name="Tonouchi N."/>
        </authorList>
    </citation>
    <scope>NUCLEOTIDE SEQUENCE</scope>
    <source>
        <strain evidence="2">NBRC 109709</strain>
    </source>
</reference>
<organism evidence="2 3">
    <name type="scientific">Phytophthora fragariaefolia</name>
    <dbReference type="NCBI Taxonomy" id="1490495"/>
    <lineage>
        <taxon>Eukaryota</taxon>
        <taxon>Sar</taxon>
        <taxon>Stramenopiles</taxon>
        <taxon>Oomycota</taxon>
        <taxon>Peronosporomycetes</taxon>
        <taxon>Peronosporales</taxon>
        <taxon>Peronosporaceae</taxon>
        <taxon>Phytophthora</taxon>
    </lineage>
</organism>
<feature type="region of interest" description="Disordered" evidence="1">
    <location>
        <begin position="79"/>
        <end position="106"/>
    </location>
</feature>
<evidence type="ECO:0000313" key="3">
    <source>
        <dbReference type="Proteomes" id="UP001165121"/>
    </source>
</evidence>
<feature type="region of interest" description="Disordered" evidence="1">
    <location>
        <begin position="119"/>
        <end position="147"/>
    </location>
</feature>
<protein>
    <submittedName>
        <fullName evidence="2">Unnamed protein product</fullName>
    </submittedName>
</protein>
<proteinExistence type="predicted"/>